<evidence type="ECO:0000259" key="3">
    <source>
        <dbReference type="Pfam" id="PF04536"/>
    </source>
</evidence>
<gene>
    <name evidence="4" type="ORF">SCL_2082</name>
</gene>
<feature type="signal peptide" evidence="2">
    <location>
        <begin position="1"/>
        <end position="27"/>
    </location>
</feature>
<keyword evidence="2" id="KW-0732">Signal</keyword>
<evidence type="ECO:0000313" key="4">
    <source>
        <dbReference type="EMBL" id="BAV34371.1"/>
    </source>
</evidence>
<feature type="transmembrane region" description="Helical" evidence="1">
    <location>
        <begin position="189"/>
        <end position="208"/>
    </location>
</feature>
<name>A0A1B4XHT3_9GAMM</name>
<dbReference type="AlphaFoldDB" id="A0A1B4XHT3"/>
<protein>
    <submittedName>
        <fullName evidence="4">Membrane protein</fullName>
    </submittedName>
</protein>
<proteinExistence type="predicted"/>
<keyword evidence="1" id="KW-0472">Membrane</keyword>
<sequence>MMRANIRVLARGLLLLALFLASFALRAEVAVPPLTARVTDLTGTLAPSQRDALEQELRDFETRKGSQIAVLIVPTTQPEAIEQYSLRVAETWKVGRKDARGSRIDDGVILLVAKDDRALRIEVGYGLEGAIPDAVANRVIDEIIVPFFKQGDYYGGIQAGITRLIRLIDGEPLPPPQARDRSWSGIADLLPAAFIAVMIGGGFLGALLGRLIGAAVSGGIVGIVFWITIGSLLGALVAGVVVFLFTLAVGSSGGRGGRGNFGGWSGGYSSGPGGGWSSGGGGFSGGGGGFGGGGASGKW</sequence>
<dbReference type="FunCoup" id="A0A1B4XHT3">
    <property type="interactions" value="23"/>
</dbReference>
<evidence type="ECO:0000313" key="5">
    <source>
        <dbReference type="Proteomes" id="UP000243180"/>
    </source>
</evidence>
<keyword evidence="1" id="KW-0812">Transmembrane</keyword>
<evidence type="ECO:0000256" key="1">
    <source>
        <dbReference type="SAM" id="Phobius"/>
    </source>
</evidence>
<dbReference type="KEGG" id="slim:SCL_2082"/>
<keyword evidence="5" id="KW-1185">Reference proteome</keyword>
<dbReference type="InParanoid" id="A0A1B4XHT3"/>
<feature type="chain" id="PRO_5008572433" evidence="2">
    <location>
        <begin position="28"/>
        <end position="299"/>
    </location>
</feature>
<reference evidence="4 5" key="1">
    <citation type="submission" date="2015-05" db="EMBL/GenBank/DDBJ databases">
        <title>Complete genome sequence of a sulfur-oxidizing gammaproteobacterium strain HA5.</title>
        <authorList>
            <person name="Miura A."/>
            <person name="Kojima H."/>
            <person name="Fukui M."/>
        </authorList>
    </citation>
    <scope>NUCLEOTIDE SEQUENCE [LARGE SCALE GENOMIC DNA]</scope>
    <source>
        <strain evidence="4 5">HA5</strain>
    </source>
</reference>
<dbReference type="InterPro" id="IPR007621">
    <property type="entry name" value="TPM_dom"/>
</dbReference>
<evidence type="ECO:0000256" key="2">
    <source>
        <dbReference type="SAM" id="SignalP"/>
    </source>
</evidence>
<feature type="transmembrane region" description="Helical" evidence="1">
    <location>
        <begin position="220"/>
        <end position="245"/>
    </location>
</feature>
<dbReference type="PANTHER" id="PTHR30373">
    <property type="entry name" value="UPF0603 PROTEIN YGCG"/>
    <property type="match status" value="1"/>
</dbReference>
<keyword evidence="1" id="KW-1133">Transmembrane helix</keyword>
<dbReference type="EMBL" id="AP014879">
    <property type="protein sequence ID" value="BAV34371.1"/>
    <property type="molecule type" value="Genomic_DNA"/>
</dbReference>
<dbReference type="PANTHER" id="PTHR30373:SF2">
    <property type="entry name" value="UPF0603 PROTEIN YGCG"/>
    <property type="match status" value="1"/>
</dbReference>
<organism evidence="4 5">
    <name type="scientific">Sulfuricaulis limicola</name>
    <dbReference type="NCBI Taxonomy" id="1620215"/>
    <lineage>
        <taxon>Bacteria</taxon>
        <taxon>Pseudomonadati</taxon>
        <taxon>Pseudomonadota</taxon>
        <taxon>Gammaproteobacteria</taxon>
        <taxon>Acidiferrobacterales</taxon>
        <taxon>Acidiferrobacteraceae</taxon>
        <taxon>Sulfuricaulis</taxon>
    </lineage>
</organism>
<dbReference type="Gene3D" id="3.10.310.50">
    <property type="match status" value="1"/>
</dbReference>
<accession>A0A1B4XHT3</accession>
<feature type="domain" description="TPM" evidence="3">
    <location>
        <begin position="38"/>
        <end position="166"/>
    </location>
</feature>
<dbReference type="Pfam" id="PF04536">
    <property type="entry name" value="TPM_phosphatase"/>
    <property type="match status" value="1"/>
</dbReference>
<dbReference type="Proteomes" id="UP000243180">
    <property type="component" value="Chromosome"/>
</dbReference>